<feature type="domain" description="HYR" evidence="2">
    <location>
        <begin position="4"/>
        <end position="96"/>
    </location>
</feature>
<protein>
    <submittedName>
        <fullName evidence="3">SprB repeat-containing protein</fullName>
    </submittedName>
</protein>
<dbReference type="RefSeq" id="WP_282593480.1">
    <property type="nucleotide sequence ID" value="NZ_JAPAAF010000060.1"/>
</dbReference>
<dbReference type="Proteomes" id="UP001163821">
    <property type="component" value="Unassembled WGS sequence"/>
</dbReference>
<dbReference type="Gene3D" id="2.60.120.200">
    <property type="match status" value="1"/>
</dbReference>
<gene>
    <name evidence="3" type="ORF">N2K84_19305</name>
</gene>
<dbReference type="Gene3D" id="2.60.120.260">
    <property type="entry name" value="Galactose-binding domain-like"/>
    <property type="match status" value="1"/>
</dbReference>
<dbReference type="Gene3D" id="2.60.40.740">
    <property type="match status" value="1"/>
</dbReference>
<name>A0AA41Y7L2_9BACT</name>
<organism evidence="3 4">
    <name type="scientific">Gaoshiqia sediminis</name>
    <dbReference type="NCBI Taxonomy" id="2986998"/>
    <lineage>
        <taxon>Bacteria</taxon>
        <taxon>Pseudomonadati</taxon>
        <taxon>Bacteroidota</taxon>
        <taxon>Bacteroidia</taxon>
        <taxon>Marinilabiliales</taxon>
        <taxon>Prolixibacteraceae</taxon>
        <taxon>Gaoshiqia</taxon>
    </lineage>
</organism>
<dbReference type="PANTHER" id="PTHR28206">
    <property type="entry name" value="NUCLEOPORIN POM152"/>
    <property type="match status" value="1"/>
</dbReference>
<dbReference type="Pfam" id="PF19406">
    <property type="entry name" value="PKD_5"/>
    <property type="match status" value="4"/>
</dbReference>
<dbReference type="PROSITE" id="PS50825">
    <property type="entry name" value="HYR"/>
    <property type="match status" value="2"/>
</dbReference>
<dbReference type="GO" id="GO:0006999">
    <property type="term" value="P:nuclear pore organization"/>
    <property type="evidence" value="ECO:0007669"/>
    <property type="project" value="TreeGrafter"/>
</dbReference>
<dbReference type="EMBL" id="JAPAAF010000060">
    <property type="protein sequence ID" value="MCW0484889.1"/>
    <property type="molecule type" value="Genomic_DNA"/>
</dbReference>
<dbReference type="SMART" id="SM00409">
    <property type="entry name" value="IG"/>
    <property type="match status" value="2"/>
</dbReference>
<keyword evidence="4" id="KW-1185">Reference proteome</keyword>
<dbReference type="Gene3D" id="2.60.40.10">
    <property type="entry name" value="Immunoglobulins"/>
    <property type="match status" value="8"/>
</dbReference>
<dbReference type="PANTHER" id="PTHR28206:SF1">
    <property type="entry name" value="NUCLEOPORIN POM152"/>
    <property type="match status" value="1"/>
</dbReference>
<sequence>MTVTDNEDPTISSCPPSYTVINEEACTGTAAVPAPTYSDNCGTPSLSWVMTGATEDSGTEEIGTYTLNRGTTQITYTVTDLAGNESFCTFSITVPPPVSIDAISSNSPVCEGEDLNLSVSASGGTGALTYSWSGPDGFTSSLEDPTITDATPTASGEYSLLIVDENGCTATGTIDVTVHPTPYVDAVVVSDYCNGDTGNPVVFSGNVTDPTFNWTSDTDIGFGTSGTGSIPSFTATNPTVNPIPATVSVTATANGCTGPAETFTITVNPTPVLSSPTEDDVCSGSLYSYAPTSDTENVDFTWTRQAVTGITNSLGEVTKSGSGTINETLINSTATNKTVTYVIDMTANDCSNTQELEVTVYPNPTLSSSLTPSDVCSGSTFNYTAFTHVAGTTMSWHRPLVEGISNPEGNGSNNIISEPLVNTTTEIIEVPYTFTLTANGCTNTQIVTVGIKPTATVNPIADQVYCKGDVVPATDLSGPVSGTTFTWTNNNPNIGLPTSGTGPLSVPSFTANSNNPSAPITATITVRPTANGCTGTPLTYQITVNPLPTATVTALDNSVCLNDAASVTFTGSNGTAPYTFTYSVNGGSPETVETVSGNIVTIPLDTSTDGSFTYQLISVQDASSTACEQTQNGSATVTVNPLPTATILGANTVCQGAGSPVITFTGDHGTRPYTFTYRDYEGTERTVSTTSSSNTAIVSVPTSTTGDFTYELLRVSDANTCEQTQSGTATVTVSPLPTATIEVNETAVCQGETAPVITFTGSGGIAPYTFTYKYNNGANQTINSDASGIATIPQPTTAAGTFTYTLVAVSGDDGCGQSQSGSVSVTVNQTPDATISANVTEVCQDGTPPVITFTGTVGTAPFTFEYSINGIVQPLLTTVSGNSRVVNPPTNVPGDFTYRLISVTDASSTACSQEQTDELTITVKPLPTATIDASTNSACLNGDEPTVTFTGSGGTEPYIFRYRINGGPIETETTTSGSSVTINVPTTSTGTYVYSLVSVESANGCLNPQSGSETITVYPLPTATISGTTTVCRGDASLIIFTGSGSTAPYTFTYNINGGTEETVTTSGNTATVIVTNSTDGSFTYNLVRVQGGTGCSQEQTGKSATVTVNPLPTAAISGTTSVCQDDTEPVITFTGSGGTRPYTFTYSLNGGTNQTITTTGSNDFATLDVATSIPGTFTYELVSVRDASSTTCEQAQPGIAEVTVNQKPVLTSSLSPTGICGNTQFSYNPTVSPLGTTLEWERLAISGVKTSANSGQNGIEETLELEDWVTDPIPVIYTYTLTSPDGCTNTQEVTVMVTPTPVLTNTASPVCSGSMLNFVPESNVSGTVFTWSRPADAYNAAAIGTLNISEPLYNTSSNPITVTYTFELSSNDCVNPSPQYLTVTVMPAPEVTASASETTICPGESVDLFSSANIAAGLPTTILSEGFNGGANGWTNTYSSGDSDAAWTLRPNGYYYNSPGPGGITFHSNDNSQFYLSNNNDEGGSTTTNLISPQFSTVGYTSATLTFWHYYREGGSSDNARVQWSQTGTGGWTTLEPFTSSAGDPDDFDEVSVTLPVGESSIYIRFRYEANNDYWWAIDNVTISGEPQSQATILWTSNTSSWTSTEANPTDVTPTETTTYTVTYTDPDIDCPGTAYVTVNVRPEPEVEITANYCTGNGKIQLTATGGFSSYLWSTGETTQSIEVDLAGFYEVTVTDANGCTGDGNITVSNNLVLNGDFEAGNTGFSTGYGYVVNGAGQTELWPEGLYAIGTNANNYHTNFYGRDHTSGSSNFMIINGSTTTPVKTIWEQTVTVEPNTNYYFSAWGMNLNPASPAQLRFEVNGVQVGTIADLNIAPKPTSDAQVNLDNWIRFYSDPLWNSGTNTTAVIRIVNLNTDAGGNDYGLDDISFGTLDATPFTATPTANTPCEGETLQLTANVTGGNEPIIYNWSGPNGFTSTEVNPFIDNVTQAHAGTYTLELLDYFNCPITAQVEVTINPVPTVTSTESTSTCSGTPFDFTAPGVPASTTYTWTAPTGSGFTGGSAQSIPQTSVSQTLINTTSLPATASYLVTPTAGPCLGITFTLEVRIDPAATVDAGEPQQVCAGGSITLNGSIGGAATSATWSAPSGSFSNVNSLTSTYTPSISSGTVTLTLTTNDPDGDCPAVSSTVDITVTEPPVASLVSQTNILCKGDATGAIDADVSGGLPPYTYFWNTGASSQDISNLTAGTYTLTVTDANGCTDQLSVTITEPDEALTATISDVVNETCVETYNGKATVTASGGTGTYSYSWNTSPVQTDPTATLLASGTYTVTVTDDNGCTATADVTITIEVNTPPEITQCPAAIDIPACAITSVGGLAYSETTVEITEAQFTTAGGLATDNCGITHYYYSDTQSGSCPIEVIRTFTVEDMGGLTDDCPQRITFYDDTAPDWTTDAGDLDKTLDCDDQAGIDAAQVLFPVATDNCDTDVTDILKVSGTFTPGSSCPQAGTYTNTWTVTDECGNVSDVYTQTITIIDNEAPSWTTAAGDLNQPIQCDDASGLAAAQALFPVASDNCDGNVTNIVKNEGTFVSDGSCPQNGTITNTWTVTDDCGNESAVYTQVITIEDTEAPEWDSYEGELDVTVECNVAAALAATQLMEPVASDNCGLDPSTLLKIEGGFVPSGDCPQSGTYTNTWTISDLCGNPSATYTQTITVVDDTAPFIIAPAPVAIECSDSSHPDETGWPSASDNCTDTEDIVFHYSDDAPIPGSCEGNYTIIRNWTAVDACGNFEIVPQTITVQDVTPPVWTTLPTELNRSVSCDDPSALADAQALFPVATDNCDSDVSDIQKVSEVFTPGSCSYTGTYTITWRATDDCGNTSTPYEQTIQVVDNDPPTLADPPDTYFCVVDILTALYDGRPEGLADVIASYNPIYEPSPDVIDDRPDYFVLTASDSYLDLNPIAFFDDNCTDLADLTLHWTITTQAGLPYYDFKNNELTDIEGQISDYLATNSTEIVFRGDDDTIVIYNLTYWLEDECGMGSERKTAQIRIQPRPQITKVSP</sequence>
<dbReference type="SUPFAM" id="SSF49299">
    <property type="entry name" value="PKD domain"/>
    <property type="match status" value="2"/>
</dbReference>
<dbReference type="GO" id="GO:0017056">
    <property type="term" value="F:structural constituent of nuclear pore"/>
    <property type="evidence" value="ECO:0007669"/>
    <property type="project" value="InterPro"/>
</dbReference>
<proteinExistence type="predicted"/>
<dbReference type="InterPro" id="IPR037701">
    <property type="entry name" value="Pom152"/>
</dbReference>
<dbReference type="GO" id="GO:0006606">
    <property type="term" value="P:protein import into nucleus"/>
    <property type="evidence" value="ECO:0007669"/>
    <property type="project" value="TreeGrafter"/>
</dbReference>
<dbReference type="InterPro" id="IPR045828">
    <property type="entry name" value="PKD_Bacteroidetes"/>
</dbReference>
<evidence type="ECO:0000313" key="3">
    <source>
        <dbReference type="EMBL" id="MCW0484889.1"/>
    </source>
</evidence>
<evidence type="ECO:0000256" key="1">
    <source>
        <dbReference type="ARBA" id="ARBA00022737"/>
    </source>
</evidence>
<keyword evidence="1" id="KW-0677">Repeat</keyword>
<dbReference type="Pfam" id="PF13573">
    <property type="entry name" value="SprB"/>
    <property type="match status" value="2"/>
</dbReference>
<reference evidence="3" key="1">
    <citation type="submission" date="2022-10" db="EMBL/GenBank/DDBJ databases">
        <title>Gaoshiqiia sediminis gen. nov., sp. nov., isolated from coastal sediment.</title>
        <authorList>
            <person name="Yu W.X."/>
            <person name="Mu D.S."/>
            <person name="Du J.Z."/>
            <person name="Liang Y.Q."/>
        </authorList>
    </citation>
    <scope>NUCLEOTIDE SEQUENCE</scope>
    <source>
        <strain evidence="3">A06</strain>
    </source>
</reference>
<dbReference type="InterPro" id="IPR013783">
    <property type="entry name" value="Ig-like_fold"/>
</dbReference>
<feature type="domain" description="HYR" evidence="2">
    <location>
        <begin position="2756"/>
        <end position="2846"/>
    </location>
</feature>
<evidence type="ECO:0000313" key="4">
    <source>
        <dbReference type="Proteomes" id="UP001163821"/>
    </source>
</evidence>
<dbReference type="InterPro" id="IPR025667">
    <property type="entry name" value="SprB_repeat"/>
</dbReference>
<dbReference type="InterPro" id="IPR003599">
    <property type="entry name" value="Ig_sub"/>
</dbReference>
<accession>A0AA41Y7L2</accession>
<comment type="caution">
    <text evidence="3">The sequence shown here is derived from an EMBL/GenBank/DDBJ whole genome shotgun (WGS) entry which is preliminary data.</text>
</comment>
<dbReference type="InterPro" id="IPR035986">
    <property type="entry name" value="PKD_dom_sf"/>
</dbReference>
<dbReference type="InterPro" id="IPR003410">
    <property type="entry name" value="HYR_dom"/>
</dbReference>
<evidence type="ECO:0000259" key="2">
    <source>
        <dbReference type="PROSITE" id="PS50825"/>
    </source>
</evidence>